<dbReference type="InterPro" id="IPR025997">
    <property type="entry name" value="SBP_2_dom"/>
</dbReference>
<feature type="signal peptide" evidence="4">
    <location>
        <begin position="1"/>
        <end position="28"/>
    </location>
</feature>
<evidence type="ECO:0000256" key="2">
    <source>
        <dbReference type="ARBA" id="ARBA00007639"/>
    </source>
</evidence>
<organism evidence="6 7">
    <name type="scientific">Dongia sedimenti</name>
    <dbReference type="NCBI Taxonomy" id="3064282"/>
    <lineage>
        <taxon>Bacteria</taxon>
        <taxon>Pseudomonadati</taxon>
        <taxon>Pseudomonadota</taxon>
        <taxon>Alphaproteobacteria</taxon>
        <taxon>Rhodospirillales</taxon>
        <taxon>Dongiaceae</taxon>
        <taxon>Dongia</taxon>
    </lineage>
</organism>
<evidence type="ECO:0000256" key="1">
    <source>
        <dbReference type="ARBA" id="ARBA00004196"/>
    </source>
</evidence>
<feature type="chain" id="PRO_5046273856" evidence="4">
    <location>
        <begin position="29"/>
        <end position="344"/>
    </location>
</feature>
<dbReference type="Gene3D" id="3.40.50.2300">
    <property type="match status" value="2"/>
</dbReference>
<dbReference type="InterPro" id="IPR028082">
    <property type="entry name" value="Peripla_BP_I"/>
</dbReference>
<accession>A0ABU0YRG1</accession>
<dbReference type="EMBL" id="JAUYVI010000005">
    <property type="protein sequence ID" value="MDQ7249735.1"/>
    <property type="molecule type" value="Genomic_DNA"/>
</dbReference>
<dbReference type="PANTHER" id="PTHR46847">
    <property type="entry name" value="D-ALLOSE-BINDING PERIPLASMIC PROTEIN-RELATED"/>
    <property type="match status" value="1"/>
</dbReference>
<dbReference type="CDD" id="cd01536">
    <property type="entry name" value="PBP1_ABC_sugar_binding-like"/>
    <property type="match status" value="1"/>
</dbReference>
<comment type="similarity">
    <text evidence="2">Belongs to the bacterial solute-binding protein 2 family.</text>
</comment>
<dbReference type="Pfam" id="PF13407">
    <property type="entry name" value="Peripla_BP_4"/>
    <property type="match status" value="1"/>
</dbReference>
<feature type="domain" description="Periplasmic binding protein" evidence="5">
    <location>
        <begin position="53"/>
        <end position="308"/>
    </location>
</feature>
<gene>
    <name evidence="6" type="ORF">Q8A70_18745</name>
</gene>
<name>A0ABU0YRG1_9PROT</name>
<dbReference type="PANTHER" id="PTHR46847:SF1">
    <property type="entry name" value="D-ALLOSE-BINDING PERIPLASMIC PROTEIN-RELATED"/>
    <property type="match status" value="1"/>
</dbReference>
<keyword evidence="7" id="KW-1185">Reference proteome</keyword>
<proteinExistence type="inferred from homology"/>
<evidence type="ECO:0000256" key="3">
    <source>
        <dbReference type="ARBA" id="ARBA00022729"/>
    </source>
</evidence>
<dbReference type="RefSeq" id="WP_379958015.1">
    <property type="nucleotide sequence ID" value="NZ_JAUYVI010000005.1"/>
</dbReference>
<evidence type="ECO:0000313" key="6">
    <source>
        <dbReference type="EMBL" id="MDQ7249735.1"/>
    </source>
</evidence>
<sequence length="344" mass="37675">MKNMKKWAAIGLLSMAAILSLTSVKPVAAETEVEGINDPTIAPYFESMKGKKIGYVPFSMSYDLSKGWLAGMEIQAKELGYEIITRDPNWNTDVGVQAMDQLINSKPDIIVLQNPDLQSYAKLLKRGTEAGIKFISVNIKSAYPSYYIGEEWQLNGMAEAQYIVDKCGKDTGRSGKVAIVQGILTSAASAYQIRGVTEVFSKHPEIQVVSNQSANWDAGKAQEITRTVLQQHPDLCGVIGFWDGMDIGAGSAVKEANMQDKVFVVSSGGGYKEAACDRLEDGTYSAYFSYDVRGQAQDINTVIRILLQTNPAPDAFKFTLPTRGVMLTKDNIKPGSCWTMDSFK</sequence>
<dbReference type="SUPFAM" id="SSF53822">
    <property type="entry name" value="Periplasmic binding protein-like I"/>
    <property type="match status" value="1"/>
</dbReference>
<keyword evidence="3 4" id="KW-0732">Signal</keyword>
<reference evidence="7" key="1">
    <citation type="submission" date="2023-08" db="EMBL/GenBank/DDBJ databases">
        <title>Rhodospirillaceae gen. nov., a novel taxon isolated from the Yangtze River Yuezi River estuary sludge.</title>
        <authorList>
            <person name="Ruan L."/>
        </authorList>
    </citation>
    <scope>NUCLEOTIDE SEQUENCE [LARGE SCALE GENOMIC DNA]</scope>
    <source>
        <strain evidence="7">R-7</strain>
    </source>
</reference>
<comment type="subcellular location">
    <subcellularLocation>
        <location evidence="1">Cell envelope</location>
    </subcellularLocation>
</comment>
<comment type="caution">
    <text evidence="6">The sequence shown here is derived from an EMBL/GenBank/DDBJ whole genome shotgun (WGS) entry which is preliminary data.</text>
</comment>
<dbReference type="Proteomes" id="UP001230156">
    <property type="component" value="Unassembled WGS sequence"/>
</dbReference>
<evidence type="ECO:0000259" key="5">
    <source>
        <dbReference type="Pfam" id="PF13407"/>
    </source>
</evidence>
<protein>
    <submittedName>
        <fullName evidence="6">Sugar ABC transporter substrate-binding protein</fullName>
    </submittedName>
</protein>
<evidence type="ECO:0000313" key="7">
    <source>
        <dbReference type="Proteomes" id="UP001230156"/>
    </source>
</evidence>
<evidence type="ECO:0000256" key="4">
    <source>
        <dbReference type="SAM" id="SignalP"/>
    </source>
</evidence>